<accession>A0A5N1BDY8</accession>
<keyword evidence="2" id="KW-1003">Cell membrane</keyword>
<feature type="transmembrane region" description="Helical" evidence="6">
    <location>
        <begin position="295"/>
        <end position="322"/>
    </location>
</feature>
<feature type="transmembrane region" description="Helical" evidence="6">
    <location>
        <begin position="44"/>
        <end position="65"/>
    </location>
</feature>
<reference evidence="8" key="1">
    <citation type="submission" date="2019-09" db="EMBL/GenBank/DDBJ databases">
        <title>Draft genome sequence assemblies of isolates from the urinary tract.</title>
        <authorList>
            <person name="Mores C.R."/>
            <person name="Putonti C."/>
            <person name="Wolfe A.J."/>
        </authorList>
    </citation>
    <scope>NUCLEOTIDE SEQUENCE [LARGE SCALE GENOMIC DNA]</scope>
    <source>
        <strain evidence="8">UMB8614</strain>
    </source>
</reference>
<feature type="transmembrane region" description="Helical" evidence="6">
    <location>
        <begin position="222"/>
        <end position="246"/>
    </location>
</feature>
<dbReference type="InterPro" id="IPR036259">
    <property type="entry name" value="MFS_trans_sf"/>
</dbReference>
<keyword evidence="3 6" id="KW-0812">Transmembrane</keyword>
<dbReference type="GO" id="GO:0022857">
    <property type="term" value="F:transmembrane transporter activity"/>
    <property type="evidence" value="ECO:0007669"/>
    <property type="project" value="InterPro"/>
</dbReference>
<keyword evidence="8" id="KW-1185">Reference proteome</keyword>
<name>A0A5N1BDY8_9LACT</name>
<dbReference type="PANTHER" id="PTHR23513:SF6">
    <property type="entry name" value="MAJOR FACILITATOR SUPERFAMILY ASSOCIATED DOMAIN-CONTAINING PROTEIN"/>
    <property type="match status" value="1"/>
</dbReference>
<feature type="transmembrane region" description="Helical" evidence="6">
    <location>
        <begin position="258"/>
        <end position="279"/>
    </location>
</feature>
<dbReference type="RefSeq" id="WP_111822587.1">
    <property type="nucleotide sequence ID" value="NZ_QMGY01000007.1"/>
</dbReference>
<protein>
    <submittedName>
        <fullName evidence="7">MFS transporter</fullName>
    </submittedName>
</protein>
<feature type="transmembrane region" description="Helical" evidence="6">
    <location>
        <begin position="145"/>
        <end position="165"/>
    </location>
</feature>
<dbReference type="CDD" id="cd06173">
    <property type="entry name" value="MFS_MefA_like"/>
    <property type="match status" value="1"/>
</dbReference>
<evidence type="ECO:0000256" key="6">
    <source>
        <dbReference type="SAM" id="Phobius"/>
    </source>
</evidence>
<organism evidence="7 8">
    <name type="scientific">Aerococcus tenax</name>
    <dbReference type="NCBI Taxonomy" id="3078812"/>
    <lineage>
        <taxon>Bacteria</taxon>
        <taxon>Bacillati</taxon>
        <taxon>Bacillota</taxon>
        <taxon>Bacilli</taxon>
        <taxon>Lactobacillales</taxon>
        <taxon>Aerococcaceae</taxon>
        <taxon>Aerococcus</taxon>
    </lineage>
</organism>
<feature type="transmembrane region" description="Helical" evidence="6">
    <location>
        <begin position="342"/>
        <end position="365"/>
    </location>
</feature>
<dbReference type="Proteomes" id="UP000326476">
    <property type="component" value="Unassembled WGS sequence"/>
</dbReference>
<evidence type="ECO:0000256" key="2">
    <source>
        <dbReference type="ARBA" id="ARBA00022475"/>
    </source>
</evidence>
<gene>
    <name evidence="7" type="ORF">F6I34_08580</name>
</gene>
<feature type="transmembrane region" description="Helical" evidence="6">
    <location>
        <begin position="77"/>
        <end position="97"/>
    </location>
</feature>
<evidence type="ECO:0000313" key="8">
    <source>
        <dbReference type="Proteomes" id="UP000326476"/>
    </source>
</evidence>
<evidence type="ECO:0000256" key="3">
    <source>
        <dbReference type="ARBA" id="ARBA00022692"/>
    </source>
</evidence>
<keyword evidence="4 6" id="KW-1133">Transmembrane helix</keyword>
<comment type="caution">
    <text evidence="7">The sequence shown here is derived from an EMBL/GenBank/DDBJ whole genome shotgun (WGS) entry which is preliminary data.</text>
</comment>
<evidence type="ECO:0000256" key="4">
    <source>
        <dbReference type="ARBA" id="ARBA00022989"/>
    </source>
</evidence>
<dbReference type="Gene3D" id="1.20.1250.20">
    <property type="entry name" value="MFS general substrate transporter like domains"/>
    <property type="match status" value="1"/>
</dbReference>
<keyword evidence="5 6" id="KW-0472">Membrane</keyword>
<evidence type="ECO:0000256" key="5">
    <source>
        <dbReference type="ARBA" id="ARBA00023136"/>
    </source>
</evidence>
<evidence type="ECO:0000256" key="1">
    <source>
        <dbReference type="ARBA" id="ARBA00004651"/>
    </source>
</evidence>
<dbReference type="GO" id="GO:0005886">
    <property type="term" value="C:plasma membrane"/>
    <property type="evidence" value="ECO:0007669"/>
    <property type="project" value="UniProtKB-SubCell"/>
</dbReference>
<evidence type="ECO:0000313" key="7">
    <source>
        <dbReference type="EMBL" id="KAA9238278.1"/>
    </source>
</evidence>
<sequence length="399" mass="44150">MRGNKKLSLRQGLPLLANYGVSLIGDALYLFAINWFLVSQTQNTALLGKINSISTSILLFSNLLVGPLVDQLNRKKLLIFSDLMSFIACLVCSVLYKDYLADQLILILTSAILSLALAINSPAAKAIVPHVVFGEDIERFNSIQNTLSSIIKIGAPIIGSLILSINNNFNFFILINALSFLLSALIIASVPYHENTHLAASQSFRFYAHFVSGLKYVYRMKAILGVMVFISLLNFIMTSYDLVIPYAINVLLKGSDKIYSLVLSTEALGGILGGVILTYQGSGEAEESFIQDVKYLALVLFMAGFFHSIYFVFLCALVNGYYLVQINAKVFTIIQKHSKQNFLGRVFSLLFVFSTLFSPIANYVFGKIIPFMQWQSFTLAAVGVLLVSYGINKFFFAGQ</sequence>
<dbReference type="SUPFAM" id="SSF103473">
    <property type="entry name" value="MFS general substrate transporter"/>
    <property type="match status" value="1"/>
</dbReference>
<proteinExistence type="predicted"/>
<feature type="transmembrane region" description="Helical" evidence="6">
    <location>
        <begin position="12"/>
        <end position="38"/>
    </location>
</feature>
<dbReference type="EMBL" id="VYVN01000027">
    <property type="protein sequence ID" value="KAA9238278.1"/>
    <property type="molecule type" value="Genomic_DNA"/>
</dbReference>
<dbReference type="Pfam" id="PF07690">
    <property type="entry name" value="MFS_1"/>
    <property type="match status" value="1"/>
</dbReference>
<feature type="transmembrane region" description="Helical" evidence="6">
    <location>
        <begin position="377"/>
        <end position="396"/>
    </location>
</feature>
<feature type="transmembrane region" description="Helical" evidence="6">
    <location>
        <begin position="171"/>
        <end position="192"/>
    </location>
</feature>
<dbReference type="AlphaFoldDB" id="A0A5N1BDY8"/>
<dbReference type="InterPro" id="IPR011701">
    <property type="entry name" value="MFS"/>
</dbReference>
<dbReference type="PANTHER" id="PTHR23513">
    <property type="entry name" value="INTEGRAL MEMBRANE EFFLUX PROTEIN-RELATED"/>
    <property type="match status" value="1"/>
</dbReference>
<comment type="subcellular location">
    <subcellularLocation>
        <location evidence="1">Cell membrane</location>
        <topology evidence="1">Multi-pass membrane protein</topology>
    </subcellularLocation>
</comment>
<feature type="transmembrane region" description="Helical" evidence="6">
    <location>
        <begin position="103"/>
        <end position="124"/>
    </location>
</feature>